<dbReference type="InterPro" id="IPR020846">
    <property type="entry name" value="MFS_dom"/>
</dbReference>
<feature type="transmembrane region" description="Helical" evidence="7">
    <location>
        <begin position="382"/>
        <end position="402"/>
    </location>
</feature>
<dbReference type="HOGENOM" id="CLU_001265_60_4_9"/>
<dbReference type="InterPro" id="IPR011701">
    <property type="entry name" value="MFS"/>
</dbReference>
<dbReference type="InterPro" id="IPR050171">
    <property type="entry name" value="MFS_Transporters"/>
</dbReference>
<dbReference type="Proteomes" id="UP000004416">
    <property type="component" value="Unassembled WGS sequence"/>
</dbReference>
<keyword evidence="4 7" id="KW-0812">Transmembrane</keyword>
<feature type="transmembrane region" description="Helical" evidence="7">
    <location>
        <begin position="320"/>
        <end position="344"/>
    </location>
</feature>
<dbReference type="Pfam" id="PF07690">
    <property type="entry name" value="MFS_1"/>
    <property type="match status" value="1"/>
</dbReference>
<comment type="caution">
    <text evidence="9">The sequence shown here is derived from an EMBL/GenBank/DDBJ whole genome shotgun (WGS) entry which is preliminary data.</text>
</comment>
<evidence type="ECO:0000256" key="5">
    <source>
        <dbReference type="ARBA" id="ARBA00022989"/>
    </source>
</evidence>
<dbReference type="PATRIC" id="fig|537010.4.peg.1235"/>
<comment type="subcellular location">
    <subcellularLocation>
        <location evidence="1">Cell membrane</location>
        <topology evidence="1">Multi-pass membrane protein</topology>
    </subcellularLocation>
</comment>
<evidence type="ECO:0000313" key="10">
    <source>
        <dbReference type="Proteomes" id="UP000004416"/>
    </source>
</evidence>
<dbReference type="Gene3D" id="1.20.1250.20">
    <property type="entry name" value="MFS general substrate transporter like domains"/>
    <property type="match status" value="1"/>
</dbReference>
<dbReference type="SUPFAM" id="SSF103473">
    <property type="entry name" value="MFS general substrate transporter"/>
    <property type="match status" value="1"/>
</dbReference>
<feature type="transmembrane region" description="Helical" evidence="7">
    <location>
        <begin position="356"/>
        <end position="376"/>
    </location>
</feature>
<feature type="domain" description="Major facilitator superfamily (MFS) profile" evidence="8">
    <location>
        <begin position="27"/>
        <end position="407"/>
    </location>
</feature>
<dbReference type="EMBL" id="AFZX01000032">
    <property type="protein sequence ID" value="EHL07938.1"/>
    <property type="molecule type" value="Genomic_DNA"/>
</dbReference>
<feature type="transmembrane region" description="Helical" evidence="7">
    <location>
        <begin position="94"/>
        <end position="115"/>
    </location>
</feature>
<feature type="transmembrane region" description="Helical" evidence="7">
    <location>
        <begin position="265"/>
        <end position="284"/>
    </location>
</feature>
<evidence type="ECO:0000256" key="7">
    <source>
        <dbReference type="SAM" id="Phobius"/>
    </source>
</evidence>
<evidence type="ECO:0000256" key="2">
    <source>
        <dbReference type="ARBA" id="ARBA00022448"/>
    </source>
</evidence>
<evidence type="ECO:0000256" key="6">
    <source>
        <dbReference type="ARBA" id="ARBA00023136"/>
    </source>
</evidence>
<proteinExistence type="predicted"/>
<evidence type="ECO:0000313" key="9">
    <source>
        <dbReference type="EMBL" id="EHL07938.1"/>
    </source>
</evidence>
<evidence type="ECO:0000256" key="3">
    <source>
        <dbReference type="ARBA" id="ARBA00022475"/>
    </source>
</evidence>
<keyword evidence="5 7" id="KW-1133">Transmembrane helix</keyword>
<dbReference type="PANTHER" id="PTHR23517">
    <property type="entry name" value="RESISTANCE PROTEIN MDTM, PUTATIVE-RELATED-RELATED"/>
    <property type="match status" value="1"/>
</dbReference>
<sequence>MAATIFNYIRGYTMNTQYLNKFNIPRPILVLIIGGFIHSVGSSFMWPLNSIFMHNILGRSLTEAGALISLQALATLVGQFISGVLADRFGSRRVMIYGLIGTILPLILISCFPVWEVYAPGLLFYGFAIAFIFVPINALVFTLWPEGGRRGFNLLYVFNNAGVAVGTALGGFIAALSFKLVFLLNGLFFFIYLLMVLIFLSAKDIQSKPLSKSRVKVPIFKDRGFPVLIALCAAIFLMWGAYIQINTVLPVTMTNLGYSLPQYSILWTLNGVIIVAFQPVIHWIIRHWAPTLSRQFYVSCLFYAIGFLILLGNFPYPSYFIMMIIITLGEMLVLPGVPAAAALIAPEGKTATYQGVVGGAASGGRALGPILGGLAFDHYGGNMAWALALVFVSIALLPFYLYQRRERTFTQGTGAKEQAI</sequence>
<keyword evidence="2" id="KW-0813">Transport</keyword>
<feature type="transmembrane region" description="Helical" evidence="7">
    <location>
        <begin position="28"/>
        <end position="46"/>
    </location>
</feature>
<feature type="transmembrane region" description="Helical" evidence="7">
    <location>
        <begin position="182"/>
        <end position="202"/>
    </location>
</feature>
<dbReference type="GO" id="GO:0022857">
    <property type="term" value="F:transmembrane transporter activity"/>
    <property type="evidence" value="ECO:0007669"/>
    <property type="project" value="InterPro"/>
</dbReference>
<evidence type="ECO:0000256" key="1">
    <source>
        <dbReference type="ARBA" id="ARBA00004651"/>
    </source>
</evidence>
<feature type="transmembrane region" description="Helical" evidence="7">
    <location>
        <begin position="156"/>
        <end position="176"/>
    </location>
</feature>
<feature type="transmembrane region" description="Helical" evidence="7">
    <location>
        <begin position="296"/>
        <end position="314"/>
    </location>
</feature>
<name>G9XK52_DESHA</name>
<dbReference type="AlphaFoldDB" id="G9XK52"/>
<reference evidence="9 10" key="1">
    <citation type="submission" date="2011-08" db="EMBL/GenBank/DDBJ databases">
        <authorList>
            <person name="Weinstock G."/>
            <person name="Sodergren E."/>
            <person name="Clifton S."/>
            <person name="Fulton L."/>
            <person name="Fulton B."/>
            <person name="Courtney L."/>
            <person name="Fronick C."/>
            <person name="Harrison M."/>
            <person name="Strong C."/>
            <person name="Farmer C."/>
            <person name="Delahaunty K."/>
            <person name="Markovic C."/>
            <person name="Hall O."/>
            <person name="Minx P."/>
            <person name="Tomlinson C."/>
            <person name="Mitreva M."/>
            <person name="Hou S."/>
            <person name="Chen J."/>
            <person name="Wollam A."/>
            <person name="Pepin K.H."/>
            <person name="Johnson M."/>
            <person name="Bhonagiri V."/>
            <person name="Zhang X."/>
            <person name="Suruliraj S."/>
            <person name="Warren W."/>
            <person name="Chinwalla A."/>
            <person name="Mardis E.R."/>
            <person name="Wilson R.K."/>
        </authorList>
    </citation>
    <scope>NUCLEOTIDE SEQUENCE [LARGE SCALE GENOMIC DNA]</scope>
    <source>
        <strain evidence="9 10">DP7</strain>
    </source>
</reference>
<dbReference type="GO" id="GO:0005886">
    <property type="term" value="C:plasma membrane"/>
    <property type="evidence" value="ECO:0007669"/>
    <property type="project" value="UniProtKB-SubCell"/>
</dbReference>
<dbReference type="InterPro" id="IPR036259">
    <property type="entry name" value="MFS_trans_sf"/>
</dbReference>
<feature type="transmembrane region" description="Helical" evidence="7">
    <location>
        <begin position="66"/>
        <end position="87"/>
    </location>
</feature>
<organism evidence="9 10">
    <name type="scientific">Desulfitobacterium hafniense DP7</name>
    <dbReference type="NCBI Taxonomy" id="537010"/>
    <lineage>
        <taxon>Bacteria</taxon>
        <taxon>Bacillati</taxon>
        <taxon>Bacillota</taxon>
        <taxon>Clostridia</taxon>
        <taxon>Eubacteriales</taxon>
        <taxon>Desulfitobacteriaceae</taxon>
        <taxon>Desulfitobacterium</taxon>
    </lineage>
</organism>
<keyword evidence="3" id="KW-1003">Cell membrane</keyword>
<dbReference type="PROSITE" id="PS50850">
    <property type="entry name" value="MFS"/>
    <property type="match status" value="1"/>
</dbReference>
<accession>G9XK52</accession>
<evidence type="ECO:0000256" key="4">
    <source>
        <dbReference type="ARBA" id="ARBA00022692"/>
    </source>
</evidence>
<keyword evidence="6 7" id="KW-0472">Membrane</keyword>
<feature type="transmembrane region" description="Helical" evidence="7">
    <location>
        <begin position="223"/>
        <end position="245"/>
    </location>
</feature>
<feature type="transmembrane region" description="Helical" evidence="7">
    <location>
        <begin position="121"/>
        <end position="144"/>
    </location>
</feature>
<dbReference type="PANTHER" id="PTHR23517:SF10">
    <property type="entry name" value="MAJOR FACILITATOR SUPERFAMILY (MFS) PROFILE DOMAIN-CONTAINING PROTEIN"/>
    <property type="match status" value="1"/>
</dbReference>
<protein>
    <submittedName>
        <fullName evidence="9">Transporter, major facilitator family protein</fullName>
    </submittedName>
</protein>
<gene>
    <name evidence="9" type="ORF">HMPREF0322_01335</name>
</gene>
<evidence type="ECO:0000259" key="8">
    <source>
        <dbReference type="PROSITE" id="PS50850"/>
    </source>
</evidence>